<dbReference type="SMR" id="A0A061AJ50"/>
<evidence type="ECO:0000256" key="1">
    <source>
        <dbReference type="ARBA" id="ARBA00005375"/>
    </source>
</evidence>
<dbReference type="CTD" id="13198270"/>
<dbReference type="InParanoid" id="A0A061AJ50"/>
<organism evidence="3 4">
    <name type="scientific">Caenorhabditis elegans</name>
    <dbReference type="NCBI Taxonomy" id="6239"/>
    <lineage>
        <taxon>Eukaryota</taxon>
        <taxon>Metazoa</taxon>
        <taxon>Ecdysozoa</taxon>
        <taxon>Nematoda</taxon>
        <taxon>Chromadorea</taxon>
        <taxon>Rhabditida</taxon>
        <taxon>Rhabditina</taxon>
        <taxon>Rhabditomorpha</taxon>
        <taxon>Rhabditoidea</taxon>
        <taxon>Rhabditidae</taxon>
        <taxon>Peloderinae</taxon>
        <taxon>Caenorhabditis</taxon>
    </lineage>
</organism>
<gene>
    <name evidence="3" type="ORF">CELE_ZK809.9</name>
    <name evidence="3 5" type="ORF">ZK809.9</name>
</gene>
<keyword evidence="2" id="KW-0472">Membrane</keyword>
<comment type="similarity">
    <text evidence="1">Belongs to the histidine acid phosphatase family.</text>
</comment>
<accession>A0A061AJ50</accession>
<protein>
    <submittedName>
        <fullName evidence="3">2-phosphoxylose phosphatase 1</fullName>
    </submittedName>
</protein>
<dbReference type="ExpressionAtlas" id="A0A061AJ50">
    <property type="expression patterns" value="baseline and differential"/>
</dbReference>
<dbReference type="HOGENOM" id="CLU_530219_0_0_1"/>
<reference evidence="3 4" key="1">
    <citation type="journal article" date="1998" name="Science">
        <title>Genome sequence of the nematode C. elegans: a platform for investigating biology.</title>
        <authorList>
            <consortium name="The C. elegans sequencing consortium"/>
            <person name="Sulson J.E."/>
            <person name="Waterston R."/>
        </authorList>
    </citation>
    <scope>NUCLEOTIDE SEQUENCE [LARGE SCALE GENOMIC DNA]</scope>
    <source>
        <strain evidence="3 4">Bristol N2</strain>
    </source>
</reference>
<dbReference type="AGR" id="WB:WBGene00194934"/>
<keyword evidence="2" id="KW-1133">Transmembrane helix</keyword>
<dbReference type="GO" id="GO:0016791">
    <property type="term" value="F:phosphatase activity"/>
    <property type="evidence" value="ECO:0000318"/>
    <property type="project" value="GO_Central"/>
</dbReference>
<dbReference type="SUPFAM" id="SSF53254">
    <property type="entry name" value="Phosphoglycerate mutase-like"/>
    <property type="match status" value="1"/>
</dbReference>
<evidence type="ECO:0000256" key="2">
    <source>
        <dbReference type="SAM" id="Phobius"/>
    </source>
</evidence>
<dbReference type="PANTHER" id="PTHR11567:SF113">
    <property type="entry name" value="ACID PHOSPHATASE-LIKE PROTEIN 2"/>
    <property type="match status" value="1"/>
</dbReference>
<keyword evidence="2" id="KW-0812">Transmembrane</keyword>
<dbReference type="Bgee" id="WBGene00194934">
    <property type="expression patterns" value="Expressed in pharyngeal muscle cell (C elegans) and 3 other cell types or tissues"/>
</dbReference>
<dbReference type="InterPro" id="IPR029033">
    <property type="entry name" value="His_PPase_superfam"/>
</dbReference>
<evidence type="ECO:0000313" key="3">
    <source>
        <dbReference type="EMBL" id="CDR32700.1"/>
    </source>
</evidence>
<name>A0A061AJ50_CAEEL</name>
<evidence type="ECO:0000313" key="4">
    <source>
        <dbReference type="Proteomes" id="UP000001940"/>
    </source>
</evidence>
<dbReference type="Reactome" id="R-CEL-1971475">
    <property type="pathway name" value="Glycosaminoglycan-protein linkage region biosynthesis"/>
</dbReference>
<dbReference type="PANTHER" id="PTHR11567">
    <property type="entry name" value="ACID PHOSPHATASE-RELATED"/>
    <property type="match status" value="1"/>
</dbReference>
<evidence type="ECO:0000313" key="5">
    <source>
        <dbReference type="WormBase" id="ZK809.9c"/>
    </source>
</evidence>
<dbReference type="Proteomes" id="UP000001940">
    <property type="component" value="Chromosome IV"/>
</dbReference>
<dbReference type="GeneID" id="13198270"/>
<feature type="transmembrane region" description="Helical" evidence="2">
    <location>
        <begin position="84"/>
        <end position="105"/>
    </location>
</feature>
<dbReference type="EMBL" id="BX284604">
    <property type="protein sequence ID" value="CDR32700.1"/>
    <property type="molecule type" value="Genomic_DNA"/>
</dbReference>
<dbReference type="OMA" id="CALGQLT"/>
<dbReference type="Pfam" id="PF00328">
    <property type="entry name" value="His_Phos_2"/>
    <property type="match status" value="1"/>
</dbReference>
<dbReference type="FunCoup" id="A0A061AJ50">
    <property type="interactions" value="600"/>
</dbReference>
<dbReference type="InterPro" id="IPR050645">
    <property type="entry name" value="Histidine_acid_phosphatase"/>
</dbReference>
<keyword evidence="4" id="KW-1185">Reference proteome</keyword>
<dbReference type="RefSeq" id="NP_001293935.1">
    <property type="nucleotide sequence ID" value="NM_001307006.1"/>
</dbReference>
<dbReference type="InterPro" id="IPR000560">
    <property type="entry name" value="His_Pase_clade-2"/>
</dbReference>
<dbReference type="OrthoDB" id="10262962at2759"/>
<dbReference type="Gene3D" id="3.40.50.1240">
    <property type="entry name" value="Phosphoglycerate mutase-like"/>
    <property type="match status" value="1"/>
</dbReference>
<dbReference type="WormBase" id="ZK809.9c">
    <property type="protein sequence ID" value="CE49873"/>
    <property type="gene ID" value="WBGene00194934"/>
</dbReference>
<dbReference type="AlphaFoldDB" id="A0A061AJ50"/>
<sequence>MDETDTRGHKNHRFFGFPKMNWATKARNVLVPRIWFTKNSGEDDDVTKKNQVIVRSMNADQQSDEGCWPELKEFCKAHVIECSVFGLFILFGFFCIFNAFVLGFLGPNELTLRNSYYEKMVIEHCQFVENRDLQGSEGRTDHPNATLISILAAVRHGDRFGLYTGGKCSELSEQEAKEFEEYLTVSRGQNITSRLNIPPGFENLQIVPGGNKCQRAFLSPRGAIQEFALGRFLYSLYKDTPLFDTSETPLNLKLTFSKFQRTFASGIALVSGLLDQNQTNFATPIQLTNSSVYYGCTDAECNCDNVIKTLLQTMKAESQGLFQLEADRRILDVAKKMFDAINYSSVHIDPLDVIDNLVAGYVCQRKELPCNDQFCTSFMYFGDVLEYFNKQSAKMFNLNLGVDRQYRVLNSYPILRALGLMAEGNEKEVQLFSSHDTIIGSILRIITDSAIYNDWQLLAARVVFEVYETPSKTRLLRVLHNGVDITSTVKFCKSFEYGLCPLSGLQEFLKIGIFEVAGFKSFEEETCKDHRTELILL</sequence>
<proteinExistence type="inferred from homology"/>